<dbReference type="EMBL" id="BART01005188">
    <property type="protein sequence ID" value="GAG62297.1"/>
    <property type="molecule type" value="Genomic_DNA"/>
</dbReference>
<comment type="caution">
    <text evidence="1">The sequence shown here is derived from an EMBL/GenBank/DDBJ whole genome shotgun (WGS) entry which is preliminary data.</text>
</comment>
<organism evidence="1">
    <name type="scientific">marine sediment metagenome</name>
    <dbReference type="NCBI Taxonomy" id="412755"/>
    <lineage>
        <taxon>unclassified sequences</taxon>
        <taxon>metagenomes</taxon>
        <taxon>ecological metagenomes</taxon>
    </lineage>
</organism>
<protein>
    <submittedName>
        <fullName evidence="1">Uncharacterized protein</fullName>
    </submittedName>
</protein>
<sequence>MHYNFDLTFISAIGDTVLGEMSVIEYGTVEGIDTIFIGMERLAVGRMDVVIGLSYSIETYEWIEIEISDFDEVRFRILDLLFINDENLNKLIIASDTGIFETKISYNTDQFTITDPVCFTKEIIFDALLHTMSPNSITISNSPICSVEKITYYIAGYWYEAYDYDFANSEIRIFDSNFKSVWSSIERLKIEYSYLSFSGQEKKFVDPSLHTYKGTTTSQNPSAMSMFYKDSSLPLMWLNPTSTITDPFINWRDLDNFPWNERG</sequence>
<feature type="non-terminal residue" evidence="1">
    <location>
        <position position="263"/>
    </location>
</feature>
<reference evidence="1" key="1">
    <citation type="journal article" date="2014" name="Front. Microbiol.">
        <title>High frequency of phylogenetically diverse reductive dehalogenase-homologous genes in deep subseafloor sedimentary metagenomes.</title>
        <authorList>
            <person name="Kawai M."/>
            <person name="Futagami T."/>
            <person name="Toyoda A."/>
            <person name="Takaki Y."/>
            <person name="Nishi S."/>
            <person name="Hori S."/>
            <person name="Arai W."/>
            <person name="Tsubouchi T."/>
            <person name="Morono Y."/>
            <person name="Uchiyama I."/>
            <person name="Ito T."/>
            <person name="Fujiyama A."/>
            <person name="Inagaki F."/>
            <person name="Takami H."/>
        </authorList>
    </citation>
    <scope>NUCLEOTIDE SEQUENCE</scope>
    <source>
        <strain evidence="1">Expedition CK06-06</strain>
    </source>
</reference>
<accession>X0ZWL0</accession>
<evidence type="ECO:0000313" key="1">
    <source>
        <dbReference type="EMBL" id="GAG62297.1"/>
    </source>
</evidence>
<gene>
    <name evidence="1" type="ORF">S01H4_12291</name>
</gene>
<dbReference type="AlphaFoldDB" id="X0ZWL0"/>
<proteinExistence type="predicted"/>
<name>X0ZWL0_9ZZZZ</name>